<organism evidence="2">
    <name type="scientific">Chrysotila carterae</name>
    <name type="common">Marine alga</name>
    <name type="synonym">Syracosphaera carterae</name>
    <dbReference type="NCBI Taxonomy" id="13221"/>
    <lineage>
        <taxon>Eukaryota</taxon>
        <taxon>Haptista</taxon>
        <taxon>Haptophyta</taxon>
        <taxon>Prymnesiophyceae</taxon>
        <taxon>Isochrysidales</taxon>
        <taxon>Isochrysidaceae</taxon>
        <taxon>Chrysotila</taxon>
    </lineage>
</organism>
<feature type="region of interest" description="Disordered" evidence="1">
    <location>
        <begin position="269"/>
        <end position="294"/>
    </location>
</feature>
<dbReference type="PANTHER" id="PTHR13132">
    <property type="entry name" value="ALPHA- 1,6 -FUCOSYLTRANSFERASE"/>
    <property type="match status" value="1"/>
</dbReference>
<proteinExistence type="predicted"/>
<dbReference type="GO" id="GO:0006487">
    <property type="term" value="P:protein N-linked glycosylation"/>
    <property type="evidence" value="ECO:0007669"/>
    <property type="project" value="TreeGrafter"/>
</dbReference>
<accession>A0A7S4B0P0</accession>
<name>A0A7S4B0P0_CHRCT</name>
<evidence type="ECO:0000313" key="2">
    <source>
        <dbReference type="EMBL" id="CAE0749055.1"/>
    </source>
</evidence>
<reference evidence="2" key="1">
    <citation type="submission" date="2021-01" db="EMBL/GenBank/DDBJ databases">
        <authorList>
            <person name="Corre E."/>
            <person name="Pelletier E."/>
            <person name="Niang G."/>
            <person name="Scheremetjew M."/>
            <person name="Finn R."/>
            <person name="Kale V."/>
            <person name="Holt S."/>
            <person name="Cochrane G."/>
            <person name="Meng A."/>
            <person name="Brown T."/>
            <person name="Cohen L."/>
        </authorList>
    </citation>
    <scope>NUCLEOTIDE SEQUENCE</scope>
    <source>
        <strain evidence="2">CCMP645</strain>
    </source>
</reference>
<sequence length="541" mass="57910">MPLDARTTSASPGTVASHLLNPSVRPRLLASHLPAGRATAGDFSGSSSTREGIASTQAAPLRHRWLQLRLSAESQRLVEQQAICSSFLIYEITGRGLGSDLHLWAEAVSCAARVGASLVTLPKGVFRCGESTDADGDTADVQKVSALSYADASACAFHWPSARTRWPNNSLSAQPAGPSAFTSTGKMASDSMSLGVRPWQWESQRSCSRADLLAPLTCYFGRNPNPCAKLLRSSSRHLGFVNASSRIYHKGLTRGNGRGCPTAPMPFHIPSDQSSEQHFSGPRPRAERSSFSGQAAGQLISRTTGVPTNRQSALTLLFSRISPTLVRKASAAAASTFGPKGAPDDLITVHVRWGDKGLEVRLEPIERYISAVRRLSEKRKLPHDPNGKLSVFLTTEDRAATAAFRRAAPTSWKIYTYDAATMQDSRLGAYSPREDALSSKGDAGLISLIALLLALEARFLVVTPGSNWSKLLSELMSVLWNTSACAAMPGGTSGDGGSGSRGDCTEVVSVGKPRTRLRNETERRAWELANVLRDAPVAAAR</sequence>
<dbReference type="AlphaFoldDB" id="A0A7S4B0P0"/>
<dbReference type="GO" id="GO:0046921">
    <property type="term" value="F:alpha-(1-&gt;6)-fucosyltransferase activity"/>
    <property type="evidence" value="ECO:0007669"/>
    <property type="project" value="TreeGrafter"/>
</dbReference>
<dbReference type="EMBL" id="HBIZ01003063">
    <property type="protein sequence ID" value="CAE0749055.1"/>
    <property type="molecule type" value="Transcribed_RNA"/>
</dbReference>
<dbReference type="PANTHER" id="PTHR13132:SF29">
    <property type="entry name" value="ALPHA-(1,6)-FUCOSYLTRANSFERASE"/>
    <property type="match status" value="1"/>
</dbReference>
<dbReference type="Gene3D" id="3.40.50.11350">
    <property type="match status" value="1"/>
</dbReference>
<protein>
    <submittedName>
        <fullName evidence="2">Uncharacterized protein</fullName>
    </submittedName>
</protein>
<gene>
    <name evidence="2" type="ORF">PCAR00345_LOCUS1637</name>
</gene>
<evidence type="ECO:0000256" key="1">
    <source>
        <dbReference type="SAM" id="MobiDB-lite"/>
    </source>
</evidence>